<proteinExistence type="inferred from homology"/>
<name>A0AAF3FSJ6_9BILA</name>
<keyword evidence="2" id="KW-0711">Selenium</keyword>
<comment type="similarity">
    <text evidence="1">Belongs to the selenium-binding protein family.</text>
</comment>
<evidence type="ECO:0000256" key="1">
    <source>
        <dbReference type="ARBA" id="ARBA00005606"/>
    </source>
</evidence>
<dbReference type="AlphaFoldDB" id="A0AAF3FSJ6"/>
<dbReference type="Pfam" id="PF05694">
    <property type="entry name" value="SBP56"/>
    <property type="match status" value="2"/>
</dbReference>
<dbReference type="Proteomes" id="UP000887575">
    <property type="component" value="Unassembled WGS sequence"/>
</dbReference>
<dbReference type="InterPro" id="IPR008826">
    <property type="entry name" value="Se-bd"/>
</dbReference>
<evidence type="ECO:0000313" key="4">
    <source>
        <dbReference type="WBParaSite" id="MBELARI_LOCUS8703"/>
    </source>
</evidence>
<keyword evidence="3" id="KW-1185">Reference proteome</keyword>
<evidence type="ECO:0008006" key="5">
    <source>
        <dbReference type="Google" id="ProtNLM"/>
    </source>
</evidence>
<dbReference type="PANTHER" id="PTHR23300">
    <property type="entry name" value="METHANETHIOL OXIDASE"/>
    <property type="match status" value="1"/>
</dbReference>
<dbReference type="WBParaSite" id="MBELARI_LOCUS8703">
    <property type="protein sequence ID" value="MBELARI_LOCUS8703"/>
    <property type="gene ID" value="MBELARI_LOCUS8703"/>
</dbReference>
<evidence type="ECO:0000313" key="3">
    <source>
        <dbReference type="Proteomes" id="UP000887575"/>
    </source>
</evidence>
<organism evidence="3 4">
    <name type="scientific">Mesorhabditis belari</name>
    <dbReference type="NCBI Taxonomy" id="2138241"/>
    <lineage>
        <taxon>Eukaryota</taxon>
        <taxon>Metazoa</taxon>
        <taxon>Ecdysozoa</taxon>
        <taxon>Nematoda</taxon>
        <taxon>Chromadorea</taxon>
        <taxon>Rhabditida</taxon>
        <taxon>Rhabditina</taxon>
        <taxon>Rhabditomorpha</taxon>
        <taxon>Rhabditoidea</taxon>
        <taxon>Rhabditidae</taxon>
        <taxon>Mesorhabditinae</taxon>
        <taxon>Mesorhabditis</taxon>
    </lineage>
</organism>
<reference evidence="4" key="1">
    <citation type="submission" date="2024-02" db="UniProtKB">
        <authorList>
            <consortium name="WormBaseParasite"/>
        </authorList>
    </citation>
    <scope>IDENTIFICATION</scope>
</reference>
<sequence length="417" mass="46652">MSCCKNGPGYATPKDAIKGPREKVIFVTTPNVDLNGFDAVCTVDVDPESPTYCQVISKVDLSNRGDEVHHTGWNACSSCHGDPSAQRSHLIAPCLNSDRIYIINVKDPKNLRLEKVIPSEKLKEHNVSFPHTSHCLADGSIMISTLGDENGNNKGNFLLLDGKTFEPKNHWNSNGNLQFNYDFWYQPRKNVMISTEWGVPNLIKNGFNPEHFQIGKYGHNVNVFDWKNKVKKQTIELPLPQGAIPLEIRFLHEPSSPDCFVGAALGSSIFHLHPSKEDPEKQYDISDPQKPKLTGQLWLGGSLHTDSRITVKTNDFKQPPPLIVNGKRIEGAPQMLQLSLDGKRLYVTTSLYRPWDAQFYPNLLKEGGVMLQIDINPDGGMTLNQDFLIDFGKIEGGPYVAHEMRYPGGDCTSDIWI</sequence>
<evidence type="ECO:0000256" key="2">
    <source>
        <dbReference type="ARBA" id="ARBA00023266"/>
    </source>
</evidence>
<protein>
    <recommendedName>
        <fullName evidence="5">Methanethiol oxidase</fullName>
    </recommendedName>
</protein>
<dbReference type="GO" id="GO:0008430">
    <property type="term" value="F:selenium binding"/>
    <property type="evidence" value="ECO:0007669"/>
    <property type="project" value="InterPro"/>
</dbReference>
<accession>A0AAF3FSJ6</accession>
<dbReference type="SUPFAM" id="SSF75011">
    <property type="entry name" value="3-carboxy-cis,cis-mucoante lactonizing enzyme"/>
    <property type="match status" value="1"/>
</dbReference>
<dbReference type="PANTHER" id="PTHR23300:SF0">
    <property type="entry name" value="METHANETHIOL OXIDASE"/>
    <property type="match status" value="1"/>
</dbReference>